<dbReference type="AlphaFoldDB" id="A0A246RBS9"/>
<keyword evidence="2" id="KW-1185">Reference proteome</keyword>
<evidence type="ECO:0000313" key="1">
    <source>
        <dbReference type="EMBL" id="OWU98139.1"/>
    </source>
</evidence>
<gene>
    <name evidence="1" type="ORF">B5D80_30460</name>
</gene>
<dbReference type="RefSeq" id="WP_088647373.1">
    <property type="nucleotide sequence ID" value="NZ_MZMV01000089.1"/>
</dbReference>
<proteinExistence type="predicted"/>
<organism evidence="1 2">
    <name type="scientific">Micromonospora wenchangensis</name>
    <dbReference type="NCBI Taxonomy" id="1185415"/>
    <lineage>
        <taxon>Bacteria</taxon>
        <taxon>Bacillati</taxon>
        <taxon>Actinomycetota</taxon>
        <taxon>Actinomycetes</taxon>
        <taxon>Micromonosporales</taxon>
        <taxon>Micromonosporaceae</taxon>
        <taxon>Micromonospora</taxon>
    </lineage>
</organism>
<reference evidence="1 2" key="1">
    <citation type="submission" date="2017-03" db="EMBL/GenBank/DDBJ databases">
        <title>Whole genome sequence of Micromonospora wenchangensis, isolated from mangrove soil.</title>
        <authorList>
            <person name="Yang H."/>
        </authorList>
    </citation>
    <scope>NUCLEOTIDE SEQUENCE [LARGE SCALE GENOMIC DNA]</scope>
    <source>
        <strain evidence="1 2">CCTCC AA 2012002</strain>
    </source>
</reference>
<dbReference type="EMBL" id="MZMV01000089">
    <property type="protein sequence ID" value="OWU98139.1"/>
    <property type="molecule type" value="Genomic_DNA"/>
</dbReference>
<accession>A0A246RBS9</accession>
<sequence>MSAAVTRAASVLGEESAAGIDSARRLRGELTADRRVDPAAFDEMAGRIRRDTHALTDTGV</sequence>
<comment type="caution">
    <text evidence="1">The sequence shown here is derived from an EMBL/GenBank/DDBJ whole genome shotgun (WGS) entry which is preliminary data.</text>
</comment>
<dbReference type="OrthoDB" id="3384448at2"/>
<dbReference type="Proteomes" id="UP000197174">
    <property type="component" value="Unassembled WGS sequence"/>
</dbReference>
<protein>
    <submittedName>
        <fullName evidence="1">Uncharacterized protein</fullName>
    </submittedName>
</protein>
<name>A0A246RBS9_9ACTN</name>
<evidence type="ECO:0000313" key="2">
    <source>
        <dbReference type="Proteomes" id="UP000197174"/>
    </source>
</evidence>